<dbReference type="InterPro" id="IPR052893">
    <property type="entry name" value="TCS_response_regulator"/>
</dbReference>
<dbReference type="SMART" id="SM00448">
    <property type="entry name" value="REC"/>
    <property type="match status" value="1"/>
</dbReference>
<dbReference type="InterPro" id="IPR011006">
    <property type="entry name" value="CheY-like_superfamily"/>
</dbReference>
<reference evidence="3 4" key="1">
    <citation type="journal article" date="2013" name="J. Microbiol.">
        <title>Mucilaginibacter ginsenosidivorax sp. nov., with ginsenoside converting activity isolated from sediment.</title>
        <authorList>
            <person name="Kim J.K."/>
            <person name="Choi T.E."/>
            <person name="Liu Q.M."/>
            <person name="Park H.Y."/>
            <person name="Yi T.H."/>
            <person name="Yoon M.H."/>
            <person name="Kim S.C."/>
            <person name="Im W.T."/>
        </authorList>
    </citation>
    <scope>NUCLEOTIDE SEQUENCE [LARGE SCALE GENOMIC DNA]</scope>
    <source>
        <strain evidence="3 4">KHI28</strain>
    </source>
</reference>
<proteinExistence type="predicted"/>
<keyword evidence="1" id="KW-0597">Phosphoprotein</keyword>
<dbReference type="GO" id="GO:0000160">
    <property type="term" value="P:phosphorelay signal transduction system"/>
    <property type="evidence" value="ECO:0007669"/>
    <property type="project" value="InterPro"/>
</dbReference>
<evidence type="ECO:0000256" key="1">
    <source>
        <dbReference type="PROSITE-ProRule" id="PRU00169"/>
    </source>
</evidence>
<name>A0A5B8W3N3_9SPHI</name>
<dbReference type="PANTHER" id="PTHR44520:SF2">
    <property type="entry name" value="RESPONSE REGULATOR RCP1"/>
    <property type="match status" value="1"/>
</dbReference>
<dbReference type="PANTHER" id="PTHR44520">
    <property type="entry name" value="RESPONSE REGULATOR RCP1-RELATED"/>
    <property type="match status" value="1"/>
</dbReference>
<evidence type="ECO:0000259" key="2">
    <source>
        <dbReference type="PROSITE" id="PS50110"/>
    </source>
</evidence>
<dbReference type="Pfam" id="PF00072">
    <property type="entry name" value="Response_reg"/>
    <property type="match status" value="1"/>
</dbReference>
<dbReference type="Proteomes" id="UP000321362">
    <property type="component" value="Chromosome"/>
</dbReference>
<feature type="modified residue" description="4-aspartylphosphate" evidence="1">
    <location>
        <position position="65"/>
    </location>
</feature>
<dbReference type="RefSeq" id="WP_147056225.1">
    <property type="nucleotide sequence ID" value="NZ_CP042437.1"/>
</dbReference>
<dbReference type="InterPro" id="IPR001789">
    <property type="entry name" value="Sig_transdc_resp-reg_receiver"/>
</dbReference>
<gene>
    <name evidence="3" type="ORF">FSB76_19455</name>
</gene>
<dbReference type="KEGG" id="mgk:FSB76_19455"/>
<feature type="domain" description="Response regulatory" evidence="2">
    <location>
        <begin position="9"/>
        <end position="135"/>
    </location>
</feature>
<dbReference type="Gene3D" id="3.40.50.2300">
    <property type="match status" value="1"/>
</dbReference>
<protein>
    <submittedName>
        <fullName evidence="3">Response regulator</fullName>
    </submittedName>
</protein>
<keyword evidence="4" id="KW-1185">Reference proteome</keyword>
<accession>A0A5B8W3N3</accession>
<dbReference type="EMBL" id="CP042437">
    <property type="protein sequence ID" value="QEC78007.1"/>
    <property type="molecule type" value="Genomic_DNA"/>
</dbReference>
<dbReference type="SUPFAM" id="SSF52172">
    <property type="entry name" value="CheY-like"/>
    <property type="match status" value="1"/>
</dbReference>
<evidence type="ECO:0000313" key="3">
    <source>
        <dbReference type="EMBL" id="QEC78007.1"/>
    </source>
</evidence>
<dbReference type="PROSITE" id="PS50110">
    <property type="entry name" value="RESPONSE_REGULATORY"/>
    <property type="match status" value="1"/>
</dbReference>
<sequence>MTAEQDAVRVCLIDDDQVYTFGFKKMISLKGINSRVINFGDGYQAINWLSNPLNSQNLPDVIFLDINMPNMDGWEFLHEFAEIKSRMGKKITIYMLSSSIYLNDIYRAKNIEDVEDYIFKPINEHQLNSIFDYIRHQIHNRRFKNGTI</sequence>
<dbReference type="AlphaFoldDB" id="A0A5B8W3N3"/>
<organism evidence="3 4">
    <name type="scientific">Mucilaginibacter ginsenosidivorax</name>
    <dbReference type="NCBI Taxonomy" id="862126"/>
    <lineage>
        <taxon>Bacteria</taxon>
        <taxon>Pseudomonadati</taxon>
        <taxon>Bacteroidota</taxon>
        <taxon>Sphingobacteriia</taxon>
        <taxon>Sphingobacteriales</taxon>
        <taxon>Sphingobacteriaceae</taxon>
        <taxon>Mucilaginibacter</taxon>
    </lineage>
</organism>
<dbReference type="OrthoDB" id="1121174at2"/>
<evidence type="ECO:0000313" key="4">
    <source>
        <dbReference type="Proteomes" id="UP000321362"/>
    </source>
</evidence>